<dbReference type="AlphaFoldDB" id="A0A037ZLZ9"/>
<proteinExistence type="inferred from homology"/>
<gene>
    <name evidence="6" type="ORF">ACMU_02725</name>
</gene>
<dbReference type="GO" id="GO:0006351">
    <property type="term" value="P:DNA-templated transcription"/>
    <property type="evidence" value="ECO:0007669"/>
    <property type="project" value="TreeGrafter"/>
</dbReference>
<evidence type="ECO:0000256" key="4">
    <source>
        <dbReference type="ARBA" id="ARBA00023163"/>
    </source>
</evidence>
<feature type="domain" description="HTH lysR-type" evidence="5">
    <location>
        <begin position="8"/>
        <end position="65"/>
    </location>
</feature>
<dbReference type="InterPro" id="IPR058163">
    <property type="entry name" value="LysR-type_TF_proteobact-type"/>
</dbReference>
<dbReference type="PANTHER" id="PTHR30537">
    <property type="entry name" value="HTH-TYPE TRANSCRIPTIONAL REGULATOR"/>
    <property type="match status" value="1"/>
</dbReference>
<dbReference type="InterPro" id="IPR036390">
    <property type="entry name" value="WH_DNA-bd_sf"/>
</dbReference>
<dbReference type="SUPFAM" id="SSF46785">
    <property type="entry name" value="Winged helix' DNA-binding domain"/>
    <property type="match status" value="1"/>
</dbReference>
<dbReference type="PROSITE" id="PS50931">
    <property type="entry name" value="HTH_LYSR"/>
    <property type="match status" value="1"/>
</dbReference>
<dbReference type="RefSeq" id="WP_035255776.1">
    <property type="nucleotide sequence ID" value="NZ_JFKE01000001.1"/>
</dbReference>
<name>A0A037ZLZ9_9RHOB</name>
<dbReference type="InterPro" id="IPR000847">
    <property type="entry name" value="LysR_HTH_N"/>
</dbReference>
<evidence type="ECO:0000256" key="3">
    <source>
        <dbReference type="ARBA" id="ARBA00023125"/>
    </source>
</evidence>
<keyword evidence="7" id="KW-1185">Reference proteome</keyword>
<dbReference type="Proteomes" id="UP000026249">
    <property type="component" value="Unassembled WGS sequence"/>
</dbReference>
<dbReference type="PANTHER" id="PTHR30537:SF3">
    <property type="entry name" value="TRANSCRIPTIONAL REGULATORY PROTEIN"/>
    <property type="match status" value="1"/>
</dbReference>
<dbReference type="Pfam" id="PF00126">
    <property type="entry name" value="HTH_1"/>
    <property type="match status" value="1"/>
</dbReference>
<protein>
    <submittedName>
        <fullName evidence="6">LysR family transcriptional regulator</fullName>
    </submittedName>
</protein>
<reference evidence="6 7" key="1">
    <citation type="submission" date="2014-03" db="EMBL/GenBank/DDBJ databases">
        <title>Draft Genome Sequence of Actibacterium mucosum KCTC 23349, a Marine Alphaproteobacterium with Complex Ionic Requirements Isolated from Mediterranean Seawater at Malvarrosa Beach, Valencia, Spain.</title>
        <authorList>
            <person name="Arahal D.R."/>
            <person name="Shao Z."/>
            <person name="Lai Q."/>
            <person name="Pujalte M.J."/>
        </authorList>
    </citation>
    <scope>NUCLEOTIDE SEQUENCE [LARGE SCALE GENOMIC DNA]</scope>
    <source>
        <strain evidence="6 7">KCTC 23349</strain>
    </source>
</reference>
<evidence type="ECO:0000256" key="2">
    <source>
        <dbReference type="ARBA" id="ARBA00023015"/>
    </source>
</evidence>
<evidence type="ECO:0000259" key="5">
    <source>
        <dbReference type="PROSITE" id="PS50931"/>
    </source>
</evidence>
<dbReference type="STRING" id="1454373.ACMU_02725"/>
<dbReference type="Pfam" id="PF03466">
    <property type="entry name" value="LysR_substrate"/>
    <property type="match status" value="1"/>
</dbReference>
<keyword evidence="3" id="KW-0238">DNA-binding</keyword>
<dbReference type="FunFam" id="1.10.10.10:FF:000001">
    <property type="entry name" value="LysR family transcriptional regulator"/>
    <property type="match status" value="1"/>
</dbReference>
<keyword evidence="4" id="KW-0804">Transcription</keyword>
<dbReference type="Gene3D" id="1.10.10.10">
    <property type="entry name" value="Winged helix-like DNA-binding domain superfamily/Winged helix DNA-binding domain"/>
    <property type="match status" value="1"/>
</dbReference>
<organism evidence="6 7">
    <name type="scientific">Actibacterium mucosum KCTC 23349</name>
    <dbReference type="NCBI Taxonomy" id="1454373"/>
    <lineage>
        <taxon>Bacteria</taxon>
        <taxon>Pseudomonadati</taxon>
        <taxon>Pseudomonadota</taxon>
        <taxon>Alphaproteobacteria</taxon>
        <taxon>Rhodobacterales</taxon>
        <taxon>Roseobacteraceae</taxon>
        <taxon>Actibacterium</taxon>
    </lineage>
</organism>
<accession>A0A037ZLZ9</accession>
<keyword evidence="2" id="KW-0805">Transcription regulation</keyword>
<dbReference type="PRINTS" id="PR00039">
    <property type="entry name" value="HTHLYSR"/>
</dbReference>
<evidence type="ECO:0000256" key="1">
    <source>
        <dbReference type="ARBA" id="ARBA00009437"/>
    </source>
</evidence>
<comment type="similarity">
    <text evidence="1">Belongs to the LysR transcriptional regulatory family.</text>
</comment>
<dbReference type="OrthoDB" id="9798121at2"/>
<dbReference type="InterPro" id="IPR036388">
    <property type="entry name" value="WH-like_DNA-bd_sf"/>
</dbReference>
<dbReference type="EMBL" id="JFKE01000001">
    <property type="protein sequence ID" value="KAJ57436.1"/>
    <property type="molecule type" value="Genomic_DNA"/>
</dbReference>
<dbReference type="GO" id="GO:0043565">
    <property type="term" value="F:sequence-specific DNA binding"/>
    <property type="evidence" value="ECO:0007669"/>
    <property type="project" value="TreeGrafter"/>
</dbReference>
<evidence type="ECO:0000313" key="7">
    <source>
        <dbReference type="Proteomes" id="UP000026249"/>
    </source>
</evidence>
<comment type="caution">
    <text evidence="6">The sequence shown here is derived from an EMBL/GenBank/DDBJ whole genome shotgun (WGS) entry which is preliminary data.</text>
</comment>
<dbReference type="GO" id="GO:0003700">
    <property type="term" value="F:DNA-binding transcription factor activity"/>
    <property type="evidence" value="ECO:0007669"/>
    <property type="project" value="InterPro"/>
</dbReference>
<dbReference type="InterPro" id="IPR005119">
    <property type="entry name" value="LysR_subst-bd"/>
</dbReference>
<sequence>MANPLMNMDWALVQSFLAVAETGSLSAAARLLGASQPTLGRQVKALEDALGVELFHRQPKGLILTDVGAALMPAAQAMRQAAGQIALTAAGRSEELRGVVRLTASVFVAHHILPPVMAQIMDRHPEIELELVPSDTSENLLFREADIALRMYRPTQLDVVTKHLGDAKLGVFAAESYLARHPAPQTPEDMLKHRLIGYDRDEDIIHGFAQFGLTLDKHAFAIRCDQNTVYWELVRAGCGIGFGQLRIGLHDPAVRQVLSEMDLPVLPVWLTAHESMRQTPRIRRVWDMLAEGMAAHLP</sequence>
<dbReference type="SUPFAM" id="SSF53850">
    <property type="entry name" value="Periplasmic binding protein-like II"/>
    <property type="match status" value="1"/>
</dbReference>
<dbReference type="Gene3D" id="3.40.190.290">
    <property type="match status" value="1"/>
</dbReference>
<evidence type="ECO:0000313" key="6">
    <source>
        <dbReference type="EMBL" id="KAJ57436.1"/>
    </source>
</evidence>